<reference evidence="3 4" key="1">
    <citation type="journal article" date="2015" name="Genome Announc.">
        <title>Complete Genome of Geobacter pickeringii G13T, a Metal-Reducing Isolate from Sedimentary Kaolin Deposits.</title>
        <authorList>
            <person name="Badalamenti J.P."/>
            <person name="Bond D.R."/>
        </authorList>
    </citation>
    <scope>NUCLEOTIDE SEQUENCE [LARGE SCALE GENOMIC DNA]</scope>
    <source>
        <strain evidence="3 4">G13</strain>
    </source>
</reference>
<dbReference type="PANTHER" id="PTHR43767">
    <property type="entry name" value="LONG-CHAIN-FATTY-ACID--COA LIGASE"/>
    <property type="match status" value="1"/>
</dbReference>
<organism evidence="3 4">
    <name type="scientific">Geobacter pickeringii</name>
    <dbReference type="NCBI Taxonomy" id="345632"/>
    <lineage>
        <taxon>Bacteria</taxon>
        <taxon>Pseudomonadati</taxon>
        <taxon>Thermodesulfobacteriota</taxon>
        <taxon>Desulfuromonadia</taxon>
        <taxon>Geobacterales</taxon>
        <taxon>Geobacteraceae</taxon>
        <taxon>Geobacter</taxon>
    </lineage>
</organism>
<dbReference type="Proteomes" id="UP000057609">
    <property type="component" value="Chromosome"/>
</dbReference>
<dbReference type="RefSeq" id="WP_039742392.1">
    <property type="nucleotide sequence ID" value="NZ_CP009788.1"/>
</dbReference>
<feature type="domain" description="AMP-dependent synthetase/ligase" evidence="1">
    <location>
        <begin position="8"/>
        <end position="381"/>
    </location>
</feature>
<dbReference type="InterPro" id="IPR045851">
    <property type="entry name" value="AMP-bd_C_sf"/>
</dbReference>
<evidence type="ECO:0000313" key="4">
    <source>
        <dbReference type="Proteomes" id="UP000057609"/>
    </source>
</evidence>
<evidence type="ECO:0000259" key="2">
    <source>
        <dbReference type="Pfam" id="PF13193"/>
    </source>
</evidence>
<accession>A0A0B5BA55</accession>
<dbReference type="PROSITE" id="PS00455">
    <property type="entry name" value="AMP_BINDING"/>
    <property type="match status" value="1"/>
</dbReference>
<sequence length="522" mass="58149">MLVHDFLRNSAARLPGKVALVSGRERLTYRELDERSDRLAATLVDLGMNRQDRVVILLENTAEAVVSLYGVLKAGGIFVLLNPGMKSHKLNFILKDCGARMIITHEAREDIVSEAVVGADDVRQIVWCRRTGSGPEALRSRYGTAHSLDWADVLTRPVSPAGLGRIRTVDVDLATIIYTSGSTGEPKGVMSAHYNMVAAARSISSYLKNVECDIILDTLPLSFDYGLYQVLMSCLFGGTVVLEKSFAYPYKVMETLVAERVTGFPIVPTMVAILLQMENLGRFDCGSLRYMTNTAAALPVSYIEQLQELFPHVTIYSMYGLTECKRVSYLPPEELRRRPKSVGIPIPNEEVFILDENGRELGPGEIGELVVRGANVMQGYWNRPEETARTFRPGRYRGEAYLHTGDLFRKDEDGFLYFVSRRDDMIKTRGERVSPREIENVLCGIPWVAEAAVVGVPDDIFGQAVKAFVVCNGSGCADESELLRHCAKQLEPFMIPKYVEFRNDFPKTPSGKIDKKRLASDA</sequence>
<dbReference type="SUPFAM" id="SSF56801">
    <property type="entry name" value="Acetyl-CoA synthetase-like"/>
    <property type="match status" value="1"/>
</dbReference>
<dbReference type="HOGENOM" id="CLU_000022_59_0_7"/>
<dbReference type="AlphaFoldDB" id="A0A0B5BA55"/>
<dbReference type="Gene3D" id="3.30.300.30">
    <property type="match status" value="1"/>
</dbReference>
<evidence type="ECO:0000259" key="1">
    <source>
        <dbReference type="Pfam" id="PF00501"/>
    </source>
</evidence>
<dbReference type="Pfam" id="PF13193">
    <property type="entry name" value="AMP-binding_C"/>
    <property type="match status" value="1"/>
</dbReference>
<feature type="domain" description="AMP-binding enzyme C-terminal" evidence="2">
    <location>
        <begin position="437"/>
        <end position="512"/>
    </location>
</feature>
<dbReference type="STRING" id="345632.GPICK_08980"/>
<keyword evidence="4" id="KW-1185">Reference proteome</keyword>
<dbReference type="GO" id="GO:0016877">
    <property type="term" value="F:ligase activity, forming carbon-sulfur bonds"/>
    <property type="evidence" value="ECO:0007669"/>
    <property type="project" value="UniProtKB-ARBA"/>
</dbReference>
<dbReference type="InterPro" id="IPR050237">
    <property type="entry name" value="ATP-dep_AMP-bd_enzyme"/>
</dbReference>
<dbReference type="InterPro" id="IPR000873">
    <property type="entry name" value="AMP-dep_synth/lig_dom"/>
</dbReference>
<dbReference type="InterPro" id="IPR020845">
    <property type="entry name" value="AMP-binding_CS"/>
</dbReference>
<protein>
    <submittedName>
        <fullName evidence="3">AMP-dependent synthetase</fullName>
    </submittedName>
</protein>
<dbReference type="EMBL" id="CP009788">
    <property type="protein sequence ID" value="AJE03467.1"/>
    <property type="molecule type" value="Genomic_DNA"/>
</dbReference>
<dbReference type="Pfam" id="PF00501">
    <property type="entry name" value="AMP-binding"/>
    <property type="match status" value="1"/>
</dbReference>
<gene>
    <name evidence="3" type="ORF">GPICK_08980</name>
</gene>
<dbReference type="KEGG" id="gpi:GPICK_08980"/>
<dbReference type="PANTHER" id="PTHR43767:SF10">
    <property type="entry name" value="SURFACTIN SYNTHASE SUBUNIT 1"/>
    <property type="match status" value="1"/>
</dbReference>
<proteinExistence type="predicted"/>
<dbReference type="OrthoDB" id="9799237at2"/>
<dbReference type="InterPro" id="IPR042099">
    <property type="entry name" value="ANL_N_sf"/>
</dbReference>
<dbReference type="Gene3D" id="3.40.50.12780">
    <property type="entry name" value="N-terminal domain of ligase-like"/>
    <property type="match status" value="1"/>
</dbReference>
<dbReference type="InterPro" id="IPR025110">
    <property type="entry name" value="AMP-bd_C"/>
</dbReference>
<name>A0A0B5BA55_9BACT</name>
<evidence type="ECO:0000313" key="3">
    <source>
        <dbReference type="EMBL" id="AJE03467.1"/>
    </source>
</evidence>